<keyword evidence="4 7" id="KW-0812">Transmembrane</keyword>
<accession>A0A5S9F829</accession>
<evidence type="ECO:0000256" key="7">
    <source>
        <dbReference type="RuleBase" id="RU003879"/>
    </source>
</evidence>
<evidence type="ECO:0000256" key="6">
    <source>
        <dbReference type="ARBA" id="ARBA00023136"/>
    </source>
</evidence>
<evidence type="ECO:0000256" key="3">
    <source>
        <dbReference type="ARBA" id="ARBA00022475"/>
    </source>
</evidence>
<dbReference type="EMBL" id="AP019860">
    <property type="protein sequence ID" value="BBM88264.1"/>
    <property type="molecule type" value="Genomic_DNA"/>
</dbReference>
<sequence length="210" mass="23678">MSDAKWHLKKRDSGKVYKDLDLGTLKTWILEARIEADDYVANSETKKWAKASSLKILQSYFAPSATGSDVISSRDLRFGWNTEDEESTNVDLTPMIDVTFLLLIFFMVTATFAVHEIANIKVPKAKNTKKSPDKKTTVSVDKDKNVFIGKQKVTLQELKKVLKQKAAQNIQQDVILAADRSIDWGFIISVLDEIKGSGIEDVKLKLEKKK</sequence>
<evidence type="ECO:0000256" key="2">
    <source>
        <dbReference type="ARBA" id="ARBA00005811"/>
    </source>
</evidence>
<keyword evidence="5 8" id="KW-1133">Transmembrane helix</keyword>
<evidence type="ECO:0000256" key="4">
    <source>
        <dbReference type="ARBA" id="ARBA00022692"/>
    </source>
</evidence>
<dbReference type="InterPro" id="IPR003400">
    <property type="entry name" value="ExbD"/>
</dbReference>
<dbReference type="Pfam" id="PF02472">
    <property type="entry name" value="ExbD"/>
    <property type="match status" value="1"/>
</dbReference>
<organism evidence="9 10">
    <name type="scientific">Uabimicrobium amorphum</name>
    <dbReference type="NCBI Taxonomy" id="2596890"/>
    <lineage>
        <taxon>Bacteria</taxon>
        <taxon>Pseudomonadati</taxon>
        <taxon>Planctomycetota</taxon>
        <taxon>Candidatus Uabimicrobiia</taxon>
        <taxon>Candidatus Uabimicrobiales</taxon>
        <taxon>Candidatus Uabimicrobiaceae</taxon>
        <taxon>Candidatus Uabimicrobium</taxon>
    </lineage>
</organism>
<dbReference type="RefSeq" id="WP_152021882.1">
    <property type="nucleotide sequence ID" value="NZ_AP019860.1"/>
</dbReference>
<evidence type="ECO:0000313" key="10">
    <source>
        <dbReference type="Proteomes" id="UP000326354"/>
    </source>
</evidence>
<reference evidence="9 10" key="1">
    <citation type="submission" date="2019-08" db="EMBL/GenBank/DDBJ databases">
        <title>Complete genome sequence of Candidatus Uab amorphum.</title>
        <authorList>
            <person name="Shiratori T."/>
            <person name="Suzuki S."/>
            <person name="Kakizawa Y."/>
            <person name="Ishida K."/>
        </authorList>
    </citation>
    <scope>NUCLEOTIDE SEQUENCE [LARGE SCALE GENOMIC DNA]</scope>
    <source>
        <strain evidence="9 10">SRT547</strain>
    </source>
</reference>
<keyword evidence="6 8" id="KW-0472">Membrane</keyword>
<dbReference type="KEGG" id="uam:UABAM_06685"/>
<dbReference type="GO" id="GO:0022857">
    <property type="term" value="F:transmembrane transporter activity"/>
    <property type="evidence" value="ECO:0007669"/>
    <property type="project" value="InterPro"/>
</dbReference>
<evidence type="ECO:0000256" key="5">
    <source>
        <dbReference type="ARBA" id="ARBA00022989"/>
    </source>
</evidence>
<comment type="subcellular location">
    <subcellularLocation>
        <location evidence="1">Cell membrane</location>
        <topology evidence="1">Single-pass membrane protein</topology>
    </subcellularLocation>
    <subcellularLocation>
        <location evidence="7">Cell membrane</location>
        <topology evidence="7">Single-pass type II membrane protein</topology>
    </subcellularLocation>
</comment>
<dbReference type="GO" id="GO:0005886">
    <property type="term" value="C:plasma membrane"/>
    <property type="evidence" value="ECO:0007669"/>
    <property type="project" value="UniProtKB-SubCell"/>
</dbReference>
<keyword evidence="10" id="KW-1185">Reference proteome</keyword>
<evidence type="ECO:0000313" key="9">
    <source>
        <dbReference type="EMBL" id="BBM88264.1"/>
    </source>
</evidence>
<name>A0A5S9F829_UABAM</name>
<comment type="similarity">
    <text evidence="2 7">Belongs to the ExbD/TolR family.</text>
</comment>
<keyword evidence="7" id="KW-0653">Protein transport</keyword>
<dbReference type="PANTHER" id="PTHR30558">
    <property type="entry name" value="EXBD MEMBRANE COMPONENT OF PMF-DRIVEN MACROMOLECULE IMPORT SYSTEM"/>
    <property type="match status" value="1"/>
</dbReference>
<evidence type="ECO:0000256" key="1">
    <source>
        <dbReference type="ARBA" id="ARBA00004162"/>
    </source>
</evidence>
<keyword evidence="3" id="KW-1003">Cell membrane</keyword>
<dbReference type="PANTHER" id="PTHR30558:SF3">
    <property type="entry name" value="BIOPOLYMER TRANSPORT PROTEIN EXBD-RELATED"/>
    <property type="match status" value="1"/>
</dbReference>
<dbReference type="OrthoDB" id="9793581at2"/>
<dbReference type="Proteomes" id="UP000326354">
    <property type="component" value="Chromosome"/>
</dbReference>
<gene>
    <name evidence="9" type="ORF">UABAM_06685</name>
</gene>
<feature type="transmembrane region" description="Helical" evidence="8">
    <location>
        <begin position="98"/>
        <end position="120"/>
    </location>
</feature>
<dbReference type="AlphaFoldDB" id="A0A5S9F829"/>
<dbReference type="GO" id="GO:0015031">
    <property type="term" value="P:protein transport"/>
    <property type="evidence" value="ECO:0007669"/>
    <property type="project" value="UniProtKB-KW"/>
</dbReference>
<protein>
    <submittedName>
        <fullName evidence="9">Biopolymer transport protein ExbD</fullName>
    </submittedName>
</protein>
<keyword evidence="7" id="KW-0813">Transport</keyword>
<evidence type="ECO:0000256" key="8">
    <source>
        <dbReference type="SAM" id="Phobius"/>
    </source>
</evidence>
<proteinExistence type="inferred from homology"/>
<dbReference type="Gene3D" id="3.30.420.270">
    <property type="match status" value="1"/>
</dbReference>